<feature type="compositionally biased region" description="Pro residues" evidence="1">
    <location>
        <begin position="680"/>
        <end position="689"/>
    </location>
</feature>
<evidence type="ECO:0000313" key="2">
    <source>
        <dbReference type="EMBL" id="CAE4624394.1"/>
    </source>
</evidence>
<feature type="compositionally biased region" description="Basic residues" evidence="1">
    <location>
        <begin position="1335"/>
        <end position="1372"/>
    </location>
</feature>
<feature type="compositionally biased region" description="Acidic residues" evidence="1">
    <location>
        <begin position="77"/>
        <end position="88"/>
    </location>
</feature>
<feature type="region of interest" description="Disordered" evidence="1">
    <location>
        <begin position="1205"/>
        <end position="1487"/>
    </location>
</feature>
<protein>
    <submittedName>
        <fullName evidence="2">Uncharacterized protein</fullName>
    </submittedName>
</protein>
<feature type="compositionally biased region" description="Basic and acidic residues" evidence="1">
    <location>
        <begin position="1282"/>
        <end position="1291"/>
    </location>
</feature>
<feature type="compositionally biased region" description="Low complexity" evidence="1">
    <location>
        <begin position="991"/>
        <end position="1004"/>
    </location>
</feature>
<feature type="region of interest" description="Disordered" evidence="1">
    <location>
        <begin position="653"/>
        <end position="699"/>
    </location>
</feature>
<feature type="region of interest" description="Disordered" evidence="1">
    <location>
        <begin position="1"/>
        <end position="24"/>
    </location>
</feature>
<feature type="compositionally biased region" description="Basic and acidic residues" evidence="1">
    <location>
        <begin position="1309"/>
        <end position="1325"/>
    </location>
</feature>
<feature type="compositionally biased region" description="Polar residues" evidence="1">
    <location>
        <begin position="1267"/>
        <end position="1281"/>
    </location>
</feature>
<evidence type="ECO:0000256" key="1">
    <source>
        <dbReference type="SAM" id="MobiDB-lite"/>
    </source>
</evidence>
<feature type="compositionally biased region" description="Basic residues" evidence="1">
    <location>
        <begin position="848"/>
        <end position="863"/>
    </location>
</feature>
<feature type="region of interest" description="Disordered" evidence="1">
    <location>
        <begin position="812"/>
        <end position="869"/>
    </location>
</feature>
<feature type="compositionally biased region" description="Basic and acidic residues" evidence="1">
    <location>
        <begin position="1256"/>
        <end position="1266"/>
    </location>
</feature>
<proteinExistence type="predicted"/>
<gene>
    <name evidence="2" type="ORF">DBRI00130_LOCUS23932</name>
</gene>
<feature type="compositionally biased region" description="Polar residues" evidence="1">
    <location>
        <begin position="372"/>
        <end position="389"/>
    </location>
</feature>
<feature type="compositionally biased region" description="Basic residues" evidence="1">
    <location>
        <begin position="142"/>
        <end position="153"/>
    </location>
</feature>
<feature type="compositionally biased region" description="Low complexity" evidence="1">
    <location>
        <begin position="9"/>
        <end position="24"/>
    </location>
</feature>
<feature type="compositionally biased region" description="Low complexity" evidence="1">
    <location>
        <begin position="1169"/>
        <end position="1179"/>
    </location>
</feature>
<feature type="compositionally biased region" description="Polar residues" evidence="1">
    <location>
        <begin position="630"/>
        <end position="641"/>
    </location>
</feature>
<reference evidence="2" key="1">
    <citation type="submission" date="2021-01" db="EMBL/GenBank/DDBJ databases">
        <authorList>
            <person name="Corre E."/>
            <person name="Pelletier E."/>
            <person name="Niang G."/>
            <person name="Scheremetjew M."/>
            <person name="Finn R."/>
            <person name="Kale V."/>
            <person name="Holt S."/>
            <person name="Cochrane G."/>
            <person name="Meng A."/>
            <person name="Brown T."/>
            <person name="Cohen L."/>
        </authorList>
    </citation>
    <scope>NUCLEOTIDE SEQUENCE</scope>
    <source>
        <strain evidence="2">GSO104</strain>
    </source>
</reference>
<sequence>MATTFASYNQTPGTTTNNTLTKDMTLSGVGVGSVNVSMTPPSMNTQQHSLHRRNGTNGTGMGGCIGNTLLSTRASADDSEEEEGEVRDEEERTCSISQKRKQHSPQHLPKRRFGSGGGESSLKHSSPRHTFSPPRSHSNDRHNHHHHHNRYSKPRYDDYRYNNDTPRRKRPLPPRFVASSSSSPYPPSRSIQHRFTPPSYVSNCKFEPPLGKGDLKSRFEAPLSASRNVVDMKHRFTSPKRSEESAKVRGETLSTTYAVSNLKNSVTALKDTEEKQAKDGIRPNVTCEKTVTKPNVPKDISETNNKHVPPPSDDKPISKTSVTTITTTTTYLSETLNTTTAKATTTINTVSLSPPLTIKPPTPSSSTPPIKHTQTATPPQILKSPSTQSLPPKHTTPTLTTTAKTPFMMYTKPLENPHSALSAAIAPETTTQSISSRCDAPKDNVVPSTFSPEKNLTEQNRTCPNSFLPNPSTNNITTDSVMIPPSNPPPKKRVPLKKRASFRGILPPIVVPSDLPVIPTPVLPTASPHVMMMPPVESGALPPKKRATPPSNGTPFWENVEHASSSNEGTAIRTDGNLNASLDLNHGTTMLPLQNEMKSEVPMDSSLVKNVPPIQMPCSASTSEGRRSCNHTNPLDTTLKSSDANDTILTFSQSQNTPLHLPASTTSSNQWEADPCSYPLSPPPSPSLSPLPKKRKTTQPLSPLEIESLVSQQLYFMKEQQEEEWNISQNWKLSRFAPLSCHPPMVKEEVSLSSSMVHTMDMEMVTTEMQKDDSMKMTQTETQKDDSVTPFQYSNQEMASWQDSFHPHETGVVEESNGMLETKHKRKKKKKKKKSRSSSKEVSSSTEKKKKKKKKKKKSKHKNLANVNPIPETYEDATLTGSILSVPTPTVVTQSTTVAETNVAAPLSNDVDSTQGNKNDSNLTGSVVSVPNTMTISTATAVNKSEEKGTMKRVSSTPRLRLRLSLPKPSPPQLPLQSSNGTSDHELQTKQPEQQRSQQEQQPQPSAPFPGTSTPDLTEDDFSTLPPSTLALSTPVDTTSAMEAVPTPCATTDNGRTGTTTTTTPNSVIVSESPHSIHNRDEEMEDVMMHHPCLEETERTALMITKREEDNSMTTPPFDMRKPPVMVEGYNADAFHMKDEEDNDSESEHEFMLENDHPSHHIPNNVPISKSYSSSSSSSDDSDSETDEEEFLMFAEHMLLGKHGHYRHHHNRKKTSASPPFPPCGIEAEEDSIHPHFPQNHKDNKNGNRVGANEQSEIKSLKRDKSQQCYVSKQQQGQQEDTGLKDRDGKFSKNNYAPSKDSKSVGVTKTDEEINEIVEKKRQERIASQQQKALLQKKQKTQLQHHRRNEVKHHVRKKQVKKKRKKKTKPVPRRTVWSDDESISETQSSSEEEESETDFSSGSSSESSVSSTTSESLFSADDDDDDELDDMVCSESSESSEDDVDSDEMFNSESSDDDDSDDDDSYFQRRKDFKKKKANHNLTPIRRGVVVPKGEKTHMRKNIEHSKSHHHHRRRKVGSSRFFKESKSFSKDIGTFQPSQRKGEKGTRAVPNFIKNGVPEAKPPTAEELRKILSEDNIHDASTQNWVRRSVRQPSRSVLHAKNVRTLVDKLHMNDDDMVVLKLKKYLNDPDTPCVVIDAALTALERNTNCEALYIQNFNQGMRDDQVLHLLSVLQRPECRIWCLNIGETYNVKSKTWSKFAKGLKKTNVTHMYASEHTISSELKDKIRDTIRVNRFKHNRHISPENLDVIIQCTHCWWNPINAKALRPYLQKKGYEHLLFDRVKQGLKGATTTADKDTI</sequence>
<feature type="region of interest" description="Disordered" evidence="1">
    <location>
        <begin position="291"/>
        <end position="319"/>
    </location>
</feature>
<feature type="region of interest" description="Disordered" evidence="1">
    <location>
        <begin position="903"/>
        <end position="1074"/>
    </location>
</feature>
<organism evidence="2">
    <name type="scientific">Ditylum brightwellii</name>
    <dbReference type="NCBI Taxonomy" id="49249"/>
    <lineage>
        <taxon>Eukaryota</taxon>
        <taxon>Sar</taxon>
        <taxon>Stramenopiles</taxon>
        <taxon>Ochrophyta</taxon>
        <taxon>Bacillariophyta</taxon>
        <taxon>Mediophyceae</taxon>
        <taxon>Lithodesmiophycidae</taxon>
        <taxon>Lithodesmiales</taxon>
        <taxon>Lithodesmiaceae</taxon>
        <taxon>Ditylum</taxon>
    </lineage>
</organism>
<feature type="region of interest" description="Disordered" evidence="1">
    <location>
        <begin position="618"/>
        <end position="641"/>
    </location>
</feature>
<feature type="compositionally biased region" description="Basic residues" evidence="1">
    <location>
        <begin position="823"/>
        <end position="837"/>
    </location>
</feature>
<feature type="compositionally biased region" description="Low complexity" evidence="1">
    <location>
        <begin position="1051"/>
        <end position="1064"/>
    </location>
</feature>
<feature type="compositionally biased region" description="Basic residues" evidence="1">
    <location>
        <begin position="1205"/>
        <end position="1215"/>
    </location>
</feature>
<feature type="region of interest" description="Disordered" evidence="1">
    <location>
        <begin position="352"/>
        <end position="400"/>
    </location>
</feature>
<feature type="compositionally biased region" description="Low complexity" evidence="1">
    <location>
        <begin position="955"/>
        <end position="967"/>
    </location>
</feature>
<feature type="region of interest" description="Disordered" evidence="1">
    <location>
        <begin position="41"/>
        <end position="192"/>
    </location>
</feature>
<feature type="compositionally biased region" description="Low complexity" evidence="1">
    <location>
        <begin position="390"/>
        <end position="400"/>
    </location>
</feature>
<feature type="compositionally biased region" description="Polar residues" evidence="1">
    <location>
        <begin position="653"/>
        <end position="671"/>
    </location>
</feature>
<dbReference type="EMBL" id="HBNS01030485">
    <property type="protein sequence ID" value="CAE4624394.1"/>
    <property type="molecule type" value="Transcribed_RNA"/>
</dbReference>
<accession>A0A7S4RT73</accession>
<name>A0A7S4RT73_9STRA</name>
<feature type="compositionally biased region" description="Polar residues" evidence="1">
    <location>
        <begin position="1025"/>
        <end position="1041"/>
    </location>
</feature>
<feature type="compositionally biased region" description="Polar residues" evidence="1">
    <location>
        <begin position="910"/>
        <end position="943"/>
    </location>
</feature>
<feature type="region of interest" description="Disordered" evidence="1">
    <location>
        <begin position="1155"/>
        <end position="1188"/>
    </location>
</feature>
<feature type="region of interest" description="Disordered" evidence="1">
    <location>
        <begin position="450"/>
        <end position="495"/>
    </location>
</feature>
<feature type="compositionally biased region" description="Basic residues" evidence="1">
    <location>
        <begin position="98"/>
        <end position="113"/>
    </location>
</feature>
<feature type="compositionally biased region" description="Polar residues" evidence="1">
    <location>
        <begin position="1065"/>
        <end position="1074"/>
    </location>
</feature>
<feature type="compositionally biased region" description="Acidic residues" evidence="1">
    <location>
        <begin position="1420"/>
        <end position="1465"/>
    </location>
</feature>
<feature type="compositionally biased region" description="Low complexity" evidence="1">
    <location>
        <begin position="1398"/>
        <end position="1416"/>
    </location>
</feature>
<feature type="compositionally biased region" description="Polar residues" evidence="1">
    <location>
        <begin position="450"/>
        <end position="480"/>
    </location>
</feature>